<keyword evidence="4" id="KW-1185">Reference proteome</keyword>
<evidence type="ECO:0000256" key="1">
    <source>
        <dbReference type="PROSITE-ProRule" id="PRU00176"/>
    </source>
</evidence>
<evidence type="ECO:0000313" key="3">
    <source>
        <dbReference type="EMBL" id="CAG8576835.1"/>
    </source>
</evidence>
<dbReference type="EMBL" id="CAJVPP010001869">
    <property type="protein sequence ID" value="CAG8576835.1"/>
    <property type="molecule type" value="Genomic_DNA"/>
</dbReference>
<dbReference type="SMART" id="SM00360">
    <property type="entry name" value="RRM"/>
    <property type="match status" value="1"/>
</dbReference>
<dbReference type="AlphaFoldDB" id="A0A9N9G2E5"/>
<dbReference type="GO" id="GO:0003723">
    <property type="term" value="F:RNA binding"/>
    <property type="evidence" value="ECO:0007669"/>
    <property type="project" value="UniProtKB-UniRule"/>
</dbReference>
<gene>
    <name evidence="3" type="ORF">FMOSSE_LOCUS7745</name>
</gene>
<evidence type="ECO:0000259" key="2">
    <source>
        <dbReference type="PROSITE" id="PS50102"/>
    </source>
</evidence>
<dbReference type="PROSITE" id="PS50102">
    <property type="entry name" value="RRM"/>
    <property type="match status" value="1"/>
</dbReference>
<dbReference type="Gene3D" id="3.30.70.330">
    <property type="match status" value="1"/>
</dbReference>
<dbReference type="CDD" id="cd00590">
    <property type="entry name" value="RRM_SF"/>
    <property type="match status" value="1"/>
</dbReference>
<proteinExistence type="predicted"/>
<accession>A0A9N9G2E5</accession>
<keyword evidence="1" id="KW-0694">RNA-binding</keyword>
<reference evidence="3" key="1">
    <citation type="submission" date="2021-06" db="EMBL/GenBank/DDBJ databases">
        <authorList>
            <person name="Kallberg Y."/>
            <person name="Tangrot J."/>
            <person name="Rosling A."/>
        </authorList>
    </citation>
    <scope>NUCLEOTIDE SEQUENCE</scope>
    <source>
        <strain evidence="3">87-6 pot B 2015</strain>
    </source>
</reference>
<protein>
    <submittedName>
        <fullName evidence="3">2883_t:CDS:1</fullName>
    </submittedName>
</protein>
<dbReference type="InterPro" id="IPR000504">
    <property type="entry name" value="RRM_dom"/>
</dbReference>
<sequence>MGHKRCSSCDVLKLQIELKDTVIKSKDEKIALLQEALIKSQRELIATLREDPRQTIMSGRSLYGQNNDSRGNGKLEFVYIENDCDSTEWVHSNQENPLEEYRIYIGSVKSDTSKVNLKKTLEEQFGRVLHLDLVTNKSCAFVTFESYEKYNAAIKQGKIYVDGCTYPIQAARSRRNSRRNERPIF</sequence>
<dbReference type="Proteomes" id="UP000789375">
    <property type="component" value="Unassembled WGS sequence"/>
</dbReference>
<organism evidence="3 4">
    <name type="scientific">Funneliformis mosseae</name>
    <name type="common">Endomycorrhizal fungus</name>
    <name type="synonym">Glomus mosseae</name>
    <dbReference type="NCBI Taxonomy" id="27381"/>
    <lineage>
        <taxon>Eukaryota</taxon>
        <taxon>Fungi</taxon>
        <taxon>Fungi incertae sedis</taxon>
        <taxon>Mucoromycota</taxon>
        <taxon>Glomeromycotina</taxon>
        <taxon>Glomeromycetes</taxon>
        <taxon>Glomerales</taxon>
        <taxon>Glomeraceae</taxon>
        <taxon>Funneliformis</taxon>
    </lineage>
</organism>
<feature type="domain" description="RRM" evidence="2">
    <location>
        <begin position="101"/>
        <end position="173"/>
    </location>
</feature>
<dbReference type="InterPro" id="IPR035979">
    <property type="entry name" value="RBD_domain_sf"/>
</dbReference>
<dbReference type="Pfam" id="PF00076">
    <property type="entry name" value="RRM_1"/>
    <property type="match status" value="1"/>
</dbReference>
<name>A0A9N9G2E5_FUNMO</name>
<dbReference type="SUPFAM" id="SSF54928">
    <property type="entry name" value="RNA-binding domain, RBD"/>
    <property type="match status" value="1"/>
</dbReference>
<evidence type="ECO:0000313" key="4">
    <source>
        <dbReference type="Proteomes" id="UP000789375"/>
    </source>
</evidence>
<dbReference type="InterPro" id="IPR012677">
    <property type="entry name" value="Nucleotide-bd_a/b_plait_sf"/>
</dbReference>
<comment type="caution">
    <text evidence="3">The sequence shown here is derived from an EMBL/GenBank/DDBJ whole genome shotgun (WGS) entry which is preliminary data.</text>
</comment>